<sequence length="162" mass="18408">MEIKLTKKSQILNEIQALRDLIEGGLTHRNIKQYRNTYVINAQDSLDATYPMLVPFNVISEMTKMISVKVSFWILPFRAYCDNSGDESFGIYEEDNSPSIKFSVSQDGGITYRNIIGTYSTNKLNIEITSLVNTIGAKILKFESTARARLMVQVEIKLDISR</sequence>
<evidence type="ECO:0000313" key="1">
    <source>
        <dbReference type="EMBL" id="GAG70585.1"/>
    </source>
</evidence>
<organism evidence="1">
    <name type="scientific">marine sediment metagenome</name>
    <dbReference type="NCBI Taxonomy" id="412755"/>
    <lineage>
        <taxon>unclassified sequences</taxon>
        <taxon>metagenomes</taxon>
        <taxon>ecological metagenomes</taxon>
    </lineage>
</organism>
<dbReference type="EMBL" id="BART01001536">
    <property type="protein sequence ID" value="GAG70585.1"/>
    <property type="molecule type" value="Genomic_DNA"/>
</dbReference>
<gene>
    <name evidence="1" type="ORF">S01H4_05338</name>
</gene>
<proteinExistence type="predicted"/>
<accession>X0ZLN3</accession>
<protein>
    <submittedName>
        <fullName evidence="1">Uncharacterized protein</fullName>
    </submittedName>
</protein>
<dbReference type="AlphaFoldDB" id="X0ZLN3"/>
<comment type="caution">
    <text evidence="1">The sequence shown here is derived from an EMBL/GenBank/DDBJ whole genome shotgun (WGS) entry which is preliminary data.</text>
</comment>
<reference evidence="1" key="1">
    <citation type="journal article" date="2014" name="Front. Microbiol.">
        <title>High frequency of phylogenetically diverse reductive dehalogenase-homologous genes in deep subseafloor sedimentary metagenomes.</title>
        <authorList>
            <person name="Kawai M."/>
            <person name="Futagami T."/>
            <person name="Toyoda A."/>
            <person name="Takaki Y."/>
            <person name="Nishi S."/>
            <person name="Hori S."/>
            <person name="Arai W."/>
            <person name="Tsubouchi T."/>
            <person name="Morono Y."/>
            <person name="Uchiyama I."/>
            <person name="Ito T."/>
            <person name="Fujiyama A."/>
            <person name="Inagaki F."/>
            <person name="Takami H."/>
        </authorList>
    </citation>
    <scope>NUCLEOTIDE SEQUENCE</scope>
    <source>
        <strain evidence="1">Expedition CK06-06</strain>
    </source>
</reference>
<name>X0ZLN3_9ZZZZ</name>